<dbReference type="GO" id="GO:0008270">
    <property type="term" value="F:zinc ion binding"/>
    <property type="evidence" value="ECO:0007669"/>
    <property type="project" value="InterPro"/>
</dbReference>
<protein>
    <recommendedName>
        <fullName evidence="15">Peptidase metallopeptidase domain-containing protein</fullName>
    </recommendedName>
</protein>
<evidence type="ECO:0000256" key="13">
    <source>
        <dbReference type="SAM" id="MobiDB-lite"/>
    </source>
</evidence>
<evidence type="ECO:0000256" key="1">
    <source>
        <dbReference type="ARBA" id="ARBA00009614"/>
    </source>
</evidence>
<feature type="binding site" evidence="11">
    <location>
        <position position="273"/>
    </location>
    <ligand>
        <name>Zn(2+)</name>
        <dbReference type="ChEBI" id="CHEBI:29105"/>
        <label>2</label>
        <note>catalytic</note>
    </ligand>
</feature>
<feature type="binding site" evidence="11">
    <location>
        <position position="222"/>
    </location>
    <ligand>
        <name>Zn(2+)</name>
        <dbReference type="ChEBI" id="CHEBI:29105"/>
        <label>1</label>
    </ligand>
</feature>
<evidence type="ECO:0000256" key="10">
    <source>
        <dbReference type="PIRSR" id="PIRSR621190-1"/>
    </source>
</evidence>
<feature type="binding site" description="in inhibited form" evidence="11">
    <location>
        <position position="131"/>
    </location>
    <ligand>
        <name>Zn(2+)</name>
        <dbReference type="ChEBI" id="CHEBI:29105"/>
        <label>2</label>
        <note>catalytic</note>
    </ligand>
</feature>
<keyword evidence="3 11" id="KW-0479">Metal-binding</keyword>
<evidence type="ECO:0000256" key="3">
    <source>
        <dbReference type="ARBA" id="ARBA00022723"/>
    </source>
</evidence>
<dbReference type="InterPro" id="IPR006026">
    <property type="entry name" value="Peptidase_Metallo"/>
</dbReference>
<dbReference type="Pfam" id="PF01471">
    <property type="entry name" value="PG_binding_1"/>
    <property type="match status" value="1"/>
</dbReference>
<evidence type="ECO:0000313" key="17">
    <source>
        <dbReference type="Proteomes" id="UP000583929"/>
    </source>
</evidence>
<dbReference type="FunFam" id="3.40.390.10:FF:000018">
    <property type="entry name" value="Metalloendoproteinase 1"/>
    <property type="match status" value="1"/>
</dbReference>
<keyword evidence="17" id="KW-1185">Reference proteome</keyword>
<name>A0A7J6G1Z9_CANSA</name>
<keyword evidence="2" id="KW-0645">Protease</keyword>
<dbReference type="Pfam" id="PF00413">
    <property type="entry name" value="Peptidase_M10"/>
    <property type="match status" value="1"/>
</dbReference>
<dbReference type="InterPro" id="IPR024079">
    <property type="entry name" value="MetalloPept_cat_dom_sf"/>
</dbReference>
<feature type="domain" description="Peptidase metallopeptidase" evidence="15">
    <location>
        <begin position="151"/>
        <end position="318"/>
    </location>
</feature>
<evidence type="ECO:0000256" key="2">
    <source>
        <dbReference type="ARBA" id="ARBA00022670"/>
    </source>
</evidence>
<feature type="binding site" evidence="11">
    <location>
        <position position="291"/>
    </location>
    <ligand>
        <name>Zn(2+)</name>
        <dbReference type="ChEBI" id="CHEBI:29105"/>
        <label>2</label>
        <note>catalytic</note>
    </ligand>
</feature>
<feature type="binding site" evidence="11">
    <location>
        <position position="227"/>
    </location>
    <ligand>
        <name>Ca(2+)</name>
        <dbReference type="ChEBI" id="CHEBI:29108"/>
        <label>3</label>
    </ligand>
</feature>
<keyword evidence="6 11" id="KW-0862">Zinc</keyword>
<feature type="binding site" evidence="11">
    <location>
        <position position="245"/>
    </location>
    <ligand>
        <name>Zn(2+)</name>
        <dbReference type="ChEBI" id="CHEBI:29105"/>
        <label>1</label>
    </ligand>
</feature>
<dbReference type="GO" id="GO:0006508">
    <property type="term" value="P:proteolysis"/>
    <property type="evidence" value="ECO:0007669"/>
    <property type="project" value="UniProtKB-KW"/>
</dbReference>
<evidence type="ECO:0000256" key="6">
    <source>
        <dbReference type="ARBA" id="ARBA00022833"/>
    </source>
</evidence>
<dbReference type="EMBL" id="JAATIQ010000149">
    <property type="protein sequence ID" value="KAF4377021.1"/>
    <property type="molecule type" value="Genomic_DNA"/>
</dbReference>
<feature type="short sequence motif" description="Cysteine switch" evidence="12">
    <location>
        <begin position="129"/>
        <end position="136"/>
    </location>
</feature>
<dbReference type="SMART" id="SM00235">
    <property type="entry name" value="ZnMc"/>
    <property type="match status" value="1"/>
</dbReference>
<dbReference type="GO" id="GO:0004222">
    <property type="term" value="F:metalloendopeptidase activity"/>
    <property type="evidence" value="ECO:0007669"/>
    <property type="project" value="InterPro"/>
</dbReference>
<sequence>MNHSLSISAILYFLIIFPKCLPATVISEYKTLEDRHSKLDPSVKTSSAASPIIENYQVSFLNSNRESDIIGLSKNYLHRFGYLRPQQKVTFNNELDDELESAIIQFQSSHGLSVTGKLDFETIAQIKTPRCGVADVISTLHGSKRYQYFPGRPRWTRRMHMTLTYAFSPDYMIRYLSFSDIRAVFKRAFSRWSSVIPVGFSETEDYVYADIKIGFYSGDHGDSEPFDGILGVLAHSFSPESGKFHLDAAERWAVDFGSEESTIAIDLESVATHEIGHLLGLTHTPIKEAVMYPSLKPRERKTDLQLDDIQGVQALYGSNPNFTMNSLLESDIATNHAFHYPITTTKFFNIFVLMLLLKLLLNFIRSSAQAASPFLAISLSTLSVRGFELRSSLFERSLATTPFGDRAPPSPSVPSAPPPSQRFSFAQDRDIGTISTLLTVVDWTEIDYLFSKSDKELLKLSNCDTKSSGLAAAYTRELTVNRRLKPILSS</sequence>
<dbReference type="InterPro" id="IPR033739">
    <property type="entry name" value="M10A_MMP"/>
</dbReference>
<evidence type="ECO:0000256" key="9">
    <source>
        <dbReference type="ARBA" id="ARBA00023180"/>
    </source>
</evidence>
<feature type="chain" id="PRO_5029531466" description="Peptidase metallopeptidase domain-containing protein" evidence="14">
    <location>
        <begin position="23"/>
        <end position="490"/>
    </location>
</feature>
<dbReference type="InterPro" id="IPR036365">
    <property type="entry name" value="PGBD-like_sf"/>
</dbReference>
<dbReference type="InterPro" id="IPR001818">
    <property type="entry name" value="Pept_M10_metallopeptidase"/>
</dbReference>
<accession>A0A7J6G1Z9</accession>
<gene>
    <name evidence="16" type="ORF">G4B88_027660</name>
</gene>
<keyword evidence="11" id="KW-0106">Calcium</keyword>
<comment type="cofactor">
    <cofactor evidence="11">
        <name>Zn(2+)</name>
        <dbReference type="ChEBI" id="CHEBI:29105"/>
    </cofactor>
    <text evidence="11">Binds 2 Zn(2+) ions per subunit.</text>
</comment>
<dbReference type="PANTHER" id="PTHR10201:SF321">
    <property type="entry name" value="METALLOENDOPROTEINASE 4-MMP"/>
    <property type="match status" value="1"/>
</dbReference>
<evidence type="ECO:0000256" key="11">
    <source>
        <dbReference type="PIRSR" id="PIRSR621190-2"/>
    </source>
</evidence>
<dbReference type="Gene3D" id="3.40.390.10">
    <property type="entry name" value="Collagenase (Catalytic Domain)"/>
    <property type="match status" value="1"/>
</dbReference>
<dbReference type="AlphaFoldDB" id="A0A7J6G1Z9"/>
<comment type="cofactor">
    <cofactor evidence="11">
        <name>Ca(2+)</name>
        <dbReference type="ChEBI" id="CHEBI:29108"/>
    </cofactor>
    <text evidence="11">Can bind about 5 Ca(2+) ions per subunit.</text>
</comment>
<reference evidence="16 17" key="1">
    <citation type="journal article" date="2020" name="bioRxiv">
        <title>Sequence and annotation of 42 cannabis genomes reveals extensive copy number variation in cannabinoid synthesis and pathogen resistance genes.</title>
        <authorList>
            <person name="Mckernan K.J."/>
            <person name="Helbert Y."/>
            <person name="Kane L.T."/>
            <person name="Ebling H."/>
            <person name="Zhang L."/>
            <person name="Liu B."/>
            <person name="Eaton Z."/>
            <person name="Mclaughlin S."/>
            <person name="Kingan S."/>
            <person name="Baybayan P."/>
            <person name="Concepcion G."/>
            <person name="Jordan M."/>
            <person name="Riva A."/>
            <person name="Barbazuk W."/>
            <person name="Harkins T."/>
        </authorList>
    </citation>
    <scope>NUCLEOTIDE SEQUENCE [LARGE SCALE GENOMIC DNA]</scope>
    <source>
        <strain evidence="17">cv. Jamaican Lion 4</strain>
        <tissue evidence="16">Leaf</tissue>
    </source>
</reference>
<evidence type="ECO:0000256" key="8">
    <source>
        <dbReference type="ARBA" id="ARBA00023145"/>
    </source>
</evidence>
<keyword evidence="5" id="KW-0378">Hydrolase</keyword>
<feature type="binding site" evidence="11">
    <location>
        <position position="283"/>
    </location>
    <ligand>
        <name>Zn(2+)</name>
        <dbReference type="ChEBI" id="CHEBI:29105"/>
        <label>2</label>
        <note>catalytic</note>
    </ligand>
</feature>
<keyword evidence="8" id="KW-0865">Zymogen</keyword>
<dbReference type="GO" id="GO:0030198">
    <property type="term" value="P:extracellular matrix organization"/>
    <property type="evidence" value="ECO:0007669"/>
    <property type="project" value="TreeGrafter"/>
</dbReference>
<dbReference type="GO" id="GO:0031012">
    <property type="term" value="C:extracellular matrix"/>
    <property type="evidence" value="ECO:0007669"/>
    <property type="project" value="InterPro"/>
</dbReference>
<feature type="binding site" evidence="11">
    <location>
        <position position="228"/>
    </location>
    <ligand>
        <name>Ca(2+)</name>
        <dbReference type="ChEBI" id="CHEBI:29108"/>
        <label>3</label>
    </ligand>
</feature>
<dbReference type="GO" id="GO:0030574">
    <property type="term" value="P:collagen catabolic process"/>
    <property type="evidence" value="ECO:0007669"/>
    <property type="project" value="TreeGrafter"/>
</dbReference>
<feature type="region of interest" description="Disordered" evidence="13">
    <location>
        <begin position="400"/>
        <end position="420"/>
    </location>
</feature>
<feature type="binding site" evidence="11">
    <location>
        <position position="220"/>
    </location>
    <ligand>
        <name>Zn(2+)</name>
        <dbReference type="ChEBI" id="CHEBI:29105"/>
        <label>1</label>
    </ligand>
</feature>
<feature type="binding site" evidence="11">
    <location>
        <position position="247"/>
    </location>
    <ligand>
        <name>Ca(2+)</name>
        <dbReference type="ChEBI" id="CHEBI:29108"/>
        <label>3</label>
    </ligand>
</feature>
<feature type="binding site" evidence="11">
    <location>
        <position position="250"/>
    </location>
    <ligand>
        <name>Ca(2+)</name>
        <dbReference type="ChEBI" id="CHEBI:29108"/>
        <label>1</label>
    </ligand>
</feature>
<keyword evidence="4 14" id="KW-0732">Signal</keyword>
<dbReference type="SUPFAM" id="SSF55486">
    <property type="entry name" value="Metalloproteases ('zincins'), catalytic domain"/>
    <property type="match status" value="1"/>
</dbReference>
<organism evidence="16 17">
    <name type="scientific">Cannabis sativa</name>
    <name type="common">Hemp</name>
    <name type="synonym">Marijuana</name>
    <dbReference type="NCBI Taxonomy" id="3483"/>
    <lineage>
        <taxon>Eukaryota</taxon>
        <taxon>Viridiplantae</taxon>
        <taxon>Streptophyta</taxon>
        <taxon>Embryophyta</taxon>
        <taxon>Tracheophyta</taxon>
        <taxon>Spermatophyta</taxon>
        <taxon>Magnoliopsida</taxon>
        <taxon>eudicotyledons</taxon>
        <taxon>Gunneridae</taxon>
        <taxon>Pentapetalae</taxon>
        <taxon>rosids</taxon>
        <taxon>fabids</taxon>
        <taxon>Rosales</taxon>
        <taxon>Cannabaceae</taxon>
        <taxon>Cannabis</taxon>
    </lineage>
</organism>
<dbReference type="CDD" id="cd04278">
    <property type="entry name" value="ZnMc_MMP"/>
    <property type="match status" value="1"/>
</dbReference>
<feature type="binding site" evidence="11">
    <location>
        <position position="235"/>
    </location>
    <ligand>
        <name>Zn(2+)</name>
        <dbReference type="ChEBI" id="CHEBI:29105"/>
        <label>1</label>
    </ligand>
</feature>
<keyword evidence="7" id="KW-0482">Metalloprotease</keyword>
<keyword evidence="9" id="KW-0325">Glycoprotein</keyword>
<dbReference type="InterPro" id="IPR002477">
    <property type="entry name" value="Peptidoglycan-bd-like"/>
</dbReference>
<proteinExistence type="inferred from homology"/>
<dbReference type="SUPFAM" id="SSF47090">
    <property type="entry name" value="PGBD-like"/>
    <property type="match status" value="1"/>
</dbReference>
<evidence type="ECO:0000256" key="12">
    <source>
        <dbReference type="PIRSR" id="PIRSR621190-5"/>
    </source>
</evidence>
<feature type="active site" evidence="10">
    <location>
        <position position="274"/>
    </location>
</feature>
<dbReference type="PANTHER" id="PTHR10201">
    <property type="entry name" value="MATRIX METALLOPROTEINASE"/>
    <property type="match status" value="1"/>
</dbReference>
<feature type="signal peptide" evidence="14">
    <location>
        <begin position="1"/>
        <end position="22"/>
    </location>
</feature>
<feature type="binding site" evidence="11">
    <location>
        <position position="210"/>
    </location>
    <ligand>
        <name>Ca(2+)</name>
        <dbReference type="ChEBI" id="CHEBI:29108"/>
        <label>2</label>
    </ligand>
</feature>
<evidence type="ECO:0000256" key="4">
    <source>
        <dbReference type="ARBA" id="ARBA00022729"/>
    </source>
</evidence>
<evidence type="ECO:0000256" key="14">
    <source>
        <dbReference type="SAM" id="SignalP"/>
    </source>
</evidence>
<feature type="binding site" evidence="11">
    <location>
        <position position="277"/>
    </location>
    <ligand>
        <name>Zn(2+)</name>
        <dbReference type="ChEBI" id="CHEBI:29105"/>
        <label>2</label>
        <note>catalytic</note>
    </ligand>
</feature>
<dbReference type="PRINTS" id="PR00138">
    <property type="entry name" value="MATRIXIN"/>
</dbReference>
<evidence type="ECO:0000313" key="16">
    <source>
        <dbReference type="EMBL" id="KAF4377021.1"/>
    </source>
</evidence>
<comment type="similarity">
    <text evidence="1">Belongs to the peptidase M10A family. Matrix metalloproteinases (MMPs) subfamily.</text>
</comment>
<evidence type="ECO:0000256" key="5">
    <source>
        <dbReference type="ARBA" id="ARBA00022801"/>
    </source>
</evidence>
<comment type="caution">
    <text evidence="16">The sequence shown here is derived from an EMBL/GenBank/DDBJ whole genome shotgun (WGS) entry which is preliminary data.</text>
</comment>
<dbReference type="InterPro" id="IPR021190">
    <property type="entry name" value="Pept_M10A"/>
</dbReference>
<evidence type="ECO:0000259" key="15">
    <source>
        <dbReference type="SMART" id="SM00235"/>
    </source>
</evidence>
<evidence type="ECO:0000256" key="7">
    <source>
        <dbReference type="ARBA" id="ARBA00023049"/>
    </source>
</evidence>
<feature type="binding site" evidence="11">
    <location>
        <position position="250"/>
    </location>
    <ligand>
        <name>Ca(2+)</name>
        <dbReference type="ChEBI" id="CHEBI:29108"/>
        <label>3</label>
    </ligand>
</feature>
<dbReference type="Proteomes" id="UP000583929">
    <property type="component" value="Unassembled WGS sequence"/>
</dbReference>
<feature type="compositionally biased region" description="Pro residues" evidence="13">
    <location>
        <begin position="408"/>
        <end position="420"/>
    </location>
</feature>